<dbReference type="GO" id="GO:0005524">
    <property type="term" value="F:ATP binding"/>
    <property type="evidence" value="ECO:0007669"/>
    <property type="project" value="UniProtKB-KW"/>
</dbReference>
<dbReference type="PANTHER" id="PTHR42939:SF3">
    <property type="entry name" value="ABC TRANSPORTER ATP-BINDING COMPONENT"/>
    <property type="match status" value="1"/>
</dbReference>
<dbReference type="Pfam" id="PF00005">
    <property type="entry name" value="ABC_tran"/>
    <property type="match status" value="1"/>
</dbReference>
<dbReference type="Gene3D" id="3.40.50.300">
    <property type="entry name" value="P-loop containing nucleotide triphosphate hydrolases"/>
    <property type="match status" value="1"/>
</dbReference>
<feature type="domain" description="ABC transporter" evidence="4">
    <location>
        <begin position="2"/>
        <end position="230"/>
    </location>
</feature>
<dbReference type="InterPro" id="IPR027417">
    <property type="entry name" value="P-loop_NTPase"/>
</dbReference>
<dbReference type="CDD" id="cd03230">
    <property type="entry name" value="ABC_DR_subfamily_A"/>
    <property type="match status" value="1"/>
</dbReference>
<dbReference type="SMART" id="SM00382">
    <property type="entry name" value="AAA"/>
    <property type="match status" value="1"/>
</dbReference>
<evidence type="ECO:0000256" key="3">
    <source>
        <dbReference type="ARBA" id="ARBA00022840"/>
    </source>
</evidence>
<accession>K4IS68</accession>
<dbReference type="InterPro" id="IPR003439">
    <property type="entry name" value="ABC_transporter-like_ATP-bd"/>
</dbReference>
<protein>
    <submittedName>
        <fullName evidence="5">Efflux ABC transporter, ATP-binding protein</fullName>
    </submittedName>
</protein>
<dbReference type="RefSeq" id="WP_015023925.1">
    <property type="nucleotide sequence ID" value="NC_018721.1"/>
</dbReference>
<keyword evidence="6" id="KW-1185">Reference proteome</keyword>
<dbReference type="HOGENOM" id="CLU_000604_1_2_10"/>
<keyword evidence="3 5" id="KW-0067">ATP-binding</keyword>
<dbReference type="eggNOG" id="COG1131">
    <property type="taxonomic scope" value="Bacteria"/>
</dbReference>
<dbReference type="GO" id="GO:0016887">
    <property type="term" value="F:ATP hydrolysis activity"/>
    <property type="evidence" value="ECO:0007669"/>
    <property type="project" value="InterPro"/>
</dbReference>
<sequence>MSNILEVSGVSKDYGDFCLDDVSFSLPTGYIMGLIGPNGAGKTTIIKMIMNLVMKEHGEIKIFEKDHQKFEVEIKKRIGFVYDTPIHYEHLNLKQFKNTVAPFYENWDEAAFKDLVHRFNLPLNKKLKKFSKGMAMKSSIAIALSHNADFIIMDEPTSSLDPVVRRELLDFLRELMQDENKSILFSSHITTDIEQVADFITYIHDGKLVFSKTKDDVFEQYVIVKGDNDLLDDETRKSFVGIRTGAYGFEALSRNRVLTERIFEKKVLYEKASLEDIMFYTNLELKKNS</sequence>
<gene>
    <name evidence="5" type="ordered locus">P700755_001398</name>
</gene>
<reference evidence="5" key="2">
    <citation type="submission" date="2012-09" db="EMBL/GenBank/DDBJ databases">
        <title>The complete sequence of Psychroflexus torquis an extreme psychrophile from sea-ice that is stimulated by light.</title>
        <authorList>
            <person name="Feng S."/>
            <person name="Powell S.M."/>
            <person name="Bowman J.P."/>
        </authorList>
    </citation>
    <scope>NUCLEOTIDE SEQUENCE [LARGE SCALE GENOMIC DNA]</scope>
    <source>
        <strain evidence="5">ATCC 700755</strain>
    </source>
</reference>
<dbReference type="PANTHER" id="PTHR42939">
    <property type="entry name" value="ABC TRANSPORTER ATP-BINDING PROTEIN ALBC-RELATED"/>
    <property type="match status" value="1"/>
</dbReference>
<dbReference type="AlphaFoldDB" id="K4IS68"/>
<dbReference type="PROSITE" id="PS50893">
    <property type="entry name" value="ABC_TRANSPORTER_2"/>
    <property type="match status" value="1"/>
</dbReference>
<evidence type="ECO:0000259" key="4">
    <source>
        <dbReference type="PROSITE" id="PS50893"/>
    </source>
</evidence>
<evidence type="ECO:0000256" key="1">
    <source>
        <dbReference type="ARBA" id="ARBA00022448"/>
    </source>
</evidence>
<dbReference type="SUPFAM" id="SSF52540">
    <property type="entry name" value="P-loop containing nucleoside triphosphate hydrolases"/>
    <property type="match status" value="1"/>
</dbReference>
<keyword evidence="1" id="KW-0813">Transport</keyword>
<proteinExistence type="predicted"/>
<organism evidence="5 6">
    <name type="scientific">Psychroflexus torquis (strain ATCC 700755 / CIP 106069 / ACAM 623)</name>
    <dbReference type="NCBI Taxonomy" id="313595"/>
    <lineage>
        <taxon>Bacteria</taxon>
        <taxon>Pseudomonadati</taxon>
        <taxon>Bacteroidota</taxon>
        <taxon>Flavobacteriia</taxon>
        <taxon>Flavobacteriales</taxon>
        <taxon>Flavobacteriaceae</taxon>
        <taxon>Psychroflexus</taxon>
    </lineage>
</organism>
<dbReference type="Proteomes" id="UP000008514">
    <property type="component" value="Chromosome"/>
</dbReference>
<keyword evidence="2" id="KW-0547">Nucleotide-binding</keyword>
<dbReference type="STRING" id="313595.P700755_001398"/>
<dbReference type="InterPro" id="IPR003593">
    <property type="entry name" value="AAA+_ATPase"/>
</dbReference>
<evidence type="ECO:0000256" key="2">
    <source>
        <dbReference type="ARBA" id="ARBA00022741"/>
    </source>
</evidence>
<evidence type="ECO:0000313" key="5">
    <source>
        <dbReference type="EMBL" id="AFU68320.1"/>
    </source>
</evidence>
<evidence type="ECO:0000313" key="6">
    <source>
        <dbReference type="Proteomes" id="UP000008514"/>
    </source>
</evidence>
<dbReference type="InterPro" id="IPR051782">
    <property type="entry name" value="ABC_Transporter_VariousFunc"/>
</dbReference>
<reference evidence="5" key="1">
    <citation type="submission" date="2006-03" db="EMBL/GenBank/DDBJ databases">
        <authorList>
            <person name="Bowman J."/>
            <person name="Ferriera S."/>
            <person name="Johnson J."/>
            <person name="Kravitz S."/>
            <person name="Halpern A."/>
            <person name="Remington K."/>
            <person name="Beeson K."/>
            <person name="Tran B."/>
            <person name="Rogers Y.-H."/>
            <person name="Friedman R."/>
            <person name="Venter J.C."/>
        </authorList>
    </citation>
    <scope>NUCLEOTIDE SEQUENCE [LARGE SCALE GENOMIC DNA]</scope>
    <source>
        <strain evidence="5">ATCC 700755</strain>
    </source>
</reference>
<name>K4IS68_PSYTT</name>
<dbReference type="EMBL" id="CP003879">
    <property type="protein sequence ID" value="AFU68320.1"/>
    <property type="molecule type" value="Genomic_DNA"/>
</dbReference>
<dbReference type="OrthoDB" id="9801987at2"/>
<dbReference type="KEGG" id="ptq:P700755_001398"/>